<evidence type="ECO:0000313" key="8">
    <source>
        <dbReference type="EMBL" id="CAI2384629.1"/>
    </source>
</evidence>
<evidence type="ECO:0000256" key="1">
    <source>
        <dbReference type="ARBA" id="ARBA00004123"/>
    </source>
</evidence>
<dbReference type="InterPro" id="IPR001471">
    <property type="entry name" value="AP2/ERF_dom"/>
</dbReference>
<dbReference type="GO" id="GO:0005634">
    <property type="term" value="C:nucleus"/>
    <property type="evidence" value="ECO:0007669"/>
    <property type="project" value="UniProtKB-SubCell"/>
</dbReference>
<protein>
    <recommendedName>
        <fullName evidence="7">AP2/ERF domain-containing protein</fullName>
    </recommendedName>
</protein>
<proteinExistence type="predicted"/>
<evidence type="ECO:0000256" key="3">
    <source>
        <dbReference type="ARBA" id="ARBA00023125"/>
    </source>
</evidence>
<dbReference type="EMBL" id="CAMPGE010026965">
    <property type="protein sequence ID" value="CAI2384629.1"/>
    <property type="molecule type" value="Genomic_DNA"/>
</dbReference>
<keyword evidence="2" id="KW-0805">Transcription regulation</keyword>
<dbReference type="PROSITE" id="PS51032">
    <property type="entry name" value="AP2_ERF"/>
    <property type="match status" value="1"/>
</dbReference>
<comment type="caution">
    <text evidence="8">The sequence shown here is derived from an EMBL/GenBank/DDBJ whole genome shotgun (WGS) entry which is preliminary data.</text>
</comment>
<sequence length="290" mass="33262">MNNTHNTYSTDLHSYFGNYQNSENPMRTTKHDGAEQCEHTGSIFHSFDWQKYSTNIESEYNTRVNSFSTFSGIQNCVEPIEIFTLAPQPIILNQPLLLWKPYCYVSKPQITLPLPDISEVPPVEPKCDFRKIEVPVKENFKLIGFQSSSNERESITKAIKENLDDYSKNRKGIEKKLASLKASAINSEGIFEQTLPKRKQFESTKPPKSRGSCYRGVSKNGTKHQVFIMINKKKRFIGVYKEEQEAARVYDKLAIIFHGHKAKTNYSYKVSEVEQILAEADSLKGEMIEV</sequence>
<dbReference type="GO" id="GO:0003677">
    <property type="term" value="F:DNA binding"/>
    <property type="evidence" value="ECO:0007669"/>
    <property type="project" value="UniProtKB-KW"/>
</dbReference>
<evidence type="ECO:0000256" key="6">
    <source>
        <dbReference type="SAM" id="Coils"/>
    </source>
</evidence>
<keyword evidence="4" id="KW-0804">Transcription</keyword>
<dbReference type="InterPro" id="IPR036955">
    <property type="entry name" value="AP2/ERF_dom_sf"/>
</dbReference>
<accession>A0AAD1Y515</accession>
<dbReference type="GO" id="GO:0003700">
    <property type="term" value="F:DNA-binding transcription factor activity"/>
    <property type="evidence" value="ECO:0007669"/>
    <property type="project" value="InterPro"/>
</dbReference>
<dbReference type="Proteomes" id="UP001295684">
    <property type="component" value="Unassembled WGS sequence"/>
</dbReference>
<feature type="coiled-coil region" evidence="6">
    <location>
        <begin position="156"/>
        <end position="183"/>
    </location>
</feature>
<comment type="subcellular location">
    <subcellularLocation>
        <location evidence="1">Nucleus</location>
    </subcellularLocation>
</comment>
<evidence type="ECO:0000256" key="4">
    <source>
        <dbReference type="ARBA" id="ARBA00023163"/>
    </source>
</evidence>
<dbReference type="SUPFAM" id="SSF54171">
    <property type="entry name" value="DNA-binding domain"/>
    <property type="match status" value="1"/>
</dbReference>
<reference evidence="8" key="1">
    <citation type="submission" date="2023-07" db="EMBL/GenBank/DDBJ databases">
        <authorList>
            <consortium name="AG Swart"/>
            <person name="Singh M."/>
            <person name="Singh A."/>
            <person name="Seah K."/>
            <person name="Emmerich C."/>
        </authorList>
    </citation>
    <scope>NUCLEOTIDE SEQUENCE</scope>
    <source>
        <strain evidence="8">DP1</strain>
    </source>
</reference>
<evidence type="ECO:0000256" key="5">
    <source>
        <dbReference type="ARBA" id="ARBA00023242"/>
    </source>
</evidence>
<gene>
    <name evidence="8" type="ORF">ECRASSUSDP1_LOCUS26163</name>
</gene>
<feature type="domain" description="AP2/ERF" evidence="7">
    <location>
        <begin position="213"/>
        <end position="267"/>
    </location>
</feature>
<dbReference type="InterPro" id="IPR016177">
    <property type="entry name" value="DNA-bd_dom_sf"/>
</dbReference>
<keyword evidence="3" id="KW-0238">DNA-binding</keyword>
<name>A0AAD1Y515_EUPCR</name>
<keyword evidence="5" id="KW-0539">Nucleus</keyword>
<evidence type="ECO:0000313" key="9">
    <source>
        <dbReference type="Proteomes" id="UP001295684"/>
    </source>
</evidence>
<organism evidence="8 9">
    <name type="scientific">Euplotes crassus</name>
    <dbReference type="NCBI Taxonomy" id="5936"/>
    <lineage>
        <taxon>Eukaryota</taxon>
        <taxon>Sar</taxon>
        <taxon>Alveolata</taxon>
        <taxon>Ciliophora</taxon>
        <taxon>Intramacronucleata</taxon>
        <taxon>Spirotrichea</taxon>
        <taxon>Hypotrichia</taxon>
        <taxon>Euplotida</taxon>
        <taxon>Euplotidae</taxon>
        <taxon>Moneuplotes</taxon>
    </lineage>
</organism>
<keyword evidence="6" id="KW-0175">Coiled coil</keyword>
<evidence type="ECO:0000256" key="2">
    <source>
        <dbReference type="ARBA" id="ARBA00023015"/>
    </source>
</evidence>
<keyword evidence="9" id="KW-1185">Reference proteome</keyword>
<evidence type="ECO:0000259" key="7">
    <source>
        <dbReference type="PROSITE" id="PS51032"/>
    </source>
</evidence>
<dbReference type="Gene3D" id="3.30.730.10">
    <property type="entry name" value="AP2/ERF domain"/>
    <property type="match status" value="1"/>
</dbReference>
<dbReference type="SMART" id="SM00380">
    <property type="entry name" value="AP2"/>
    <property type="match status" value="1"/>
</dbReference>
<dbReference type="AlphaFoldDB" id="A0AAD1Y515"/>